<feature type="transmembrane region" description="Helical" evidence="1">
    <location>
        <begin position="39"/>
        <end position="60"/>
    </location>
</feature>
<gene>
    <name evidence="2" type="ORF">AYI68_g4239</name>
</gene>
<sequence>MLSCSSDSLQPSLLGVPPIHKMSAFGLMPVTSSSIDTTLYFSQILKGLLMTLSGGIFLPLTTFAQVLWAWISVGLVSVWFNIFSMLSFG</sequence>
<dbReference type="EMBL" id="LSSL01002273">
    <property type="protein sequence ID" value="OLY81655.1"/>
    <property type="molecule type" value="Genomic_DNA"/>
</dbReference>
<reference evidence="2 3" key="1">
    <citation type="journal article" date="2016" name="Mol. Biol. Evol.">
        <title>Genome-Wide Survey of Gut Fungi (Harpellales) Reveals the First Horizontally Transferred Ubiquitin Gene from a Mosquito Host.</title>
        <authorList>
            <person name="Wang Y."/>
            <person name="White M.M."/>
            <person name="Kvist S."/>
            <person name="Moncalvo J.M."/>
        </authorList>
    </citation>
    <scope>NUCLEOTIDE SEQUENCE [LARGE SCALE GENOMIC DNA]</scope>
    <source>
        <strain evidence="2 3">ALG-7-W6</strain>
    </source>
</reference>
<keyword evidence="1" id="KW-0812">Transmembrane</keyword>
<proteinExistence type="predicted"/>
<feature type="transmembrane region" description="Helical" evidence="1">
    <location>
        <begin position="67"/>
        <end position="88"/>
    </location>
</feature>
<dbReference type="Proteomes" id="UP000187455">
    <property type="component" value="Unassembled WGS sequence"/>
</dbReference>
<keyword evidence="1" id="KW-1133">Transmembrane helix</keyword>
<keyword evidence="1" id="KW-0472">Membrane</keyword>
<evidence type="ECO:0000313" key="2">
    <source>
        <dbReference type="EMBL" id="OLY81655.1"/>
    </source>
</evidence>
<organism evidence="2 3">
    <name type="scientific">Smittium mucronatum</name>
    <dbReference type="NCBI Taxonomy" id="133383"/>
    <lineage>
        <taxon>Eukaryota</taxon>
        <taxon>Fungi</taxon>
        <taxon>Fungi incertae sedis</taxon>
        <taxon>Zoopagomycota</taxon>
        <taxon>Kickxellomycotina</taxon>
        <taxon>Harpellomycetes</taxon>
        <taxon>Harpellales</taxon>
        <taxon>Legeriomycetaceae</taxon>
        <taxon>Smittium</taxon>
    </lineage>
</organism>
<dbReference type="AlphaFoldDB" id="A0A1R0GXS9"/>
<evidence type="ECO:0000313" key="3">
    <source>
        <dbReference type="Proteomes" id="UP000187455"/>
    </source>
</evidence>
<keyword evidence="3" id="KW-1185">Reference proteome</keyword>
<protein>
    <submittedName>
        <fullName evidence="2">Uncharacterized protein</fullName>
    </submittedName>
</protein>
<name>A0A1R0GXS9_9FUNG</name>
<evidence type="ECO:0000256" key="1">
    <source>
        <dbReference type="SAM" id="Phobius"/>
    </source>
</evidence>
<comment type="caution">
    <text evidence="2">The sequence shown here is derived from an EMBL/GenBank/DDBJ whole genome shotgun (WGS) entry which is preliminary data.</text>
</comment>
<accession>A0A1R0GXS9</accession>